<comment type="caution">
    <text evidence="2">The sequence shown here is derived from an EMBL/GenBank/DDBJ whole genome shotgun (WGS) entry which is preliminary data.</text>
</comment>
<evidence type="ECO:0000313" key="2">
    <source>
        <dbReference type="EMBL" id="KGE87768.1"/>
    </source>
</evidence>
<dbReference type="SUPFAM" id="SSF52540">
    <property type="entry name" value="P-loop containing nucleoside triphosphate hydrolases"/>
    <property type="match status" value="1"/>
</dbReference>
<dbReference type="RefSeq" id="WP_044221159.1">
    <property type="nucleotide sequence ID" value="NZ_JPOS01000033.1"/>
</dbReference>
<feature type="domain" description="AAA-ATPase-like" evidence="1">
    <location>
        <begin position="4"/>
        <end position="198"/>
    </location>
</feature>
<dbReference type="AlphaFoldDB" id="A0A098S7Z3"/>
<name>A0A098S7Z3_9BACT</name>
<sequence>MKYPIGIQSFRKIREEGYVYVDKTRQIYDLMGHGNYFFLSRPRRFGKSLLLSTLYELYTGQEALFRDLWIHAHWDWQAAPRPVIWLKFAQIDYKTKGLEAALLAEVHRVAKELGVSLSEDTLKSSFSELLYEVGRSQKVVLLIDEYDKPIIDYLDDTPQAEANRDVLKNFYSVLKDADPYIEFLFLTGVSAFSKVSIFSDLNNLSNITLSPQGYTLLGITQEELDTVFEASMQAHDRSKVREWYNGYSWGGEERLYNPFSILRFLQSGQYQNYWFETGTPTFLVGEMRKHRFFNMSGFQTAINDLVNFDYARLNPISVLFQTGYLTIRHYDPELLIYTLDYPNREVRSSLEQLLMSEYMDYPPQGALPRVVNILQALRHRDLEAVVDILNAAFAEIPYEHWQKENEHFYHALIHLTFSLLGAYTRSEVHTARGRCDALVETADYLYAFEFKLDRPVAEALQQIREKGYLSAYADSPKEKIGVGVSFSTEQKGIVDWGVEGV</sequence>
<dbReference type="STRING" id="1524460.IX84_13430"/>
<dbReference type="Proteomes" id="UP000029736">
    <property type="component" value="Unassembled WGS sequence"/>
</dbReference>
<dbReference type="InterPro" id="IPR012547">
    <property type="entry name" value="PDDEXK_9"/>
</dbReference>
<reference evidence="2 3" key="1">
    <citation type="journal article" date="2014" name="Int. J. Syst. Evol. Microbiol.">
        <title>Phaeodactylibacter xiamenensis gen. nov., sp. nov., a member of the family Saprospiraceae isolated from the marine alga Phaeodactylum tricornutum.</title>
        <authorList>
            <person name="Chen Z.Jr."/>
            <person name="Lei X."/>
            <person name="Lai Q."/>
            <person name="Li Y."/>
            <person name="Zhang B."/>
            <person name="Zhang J."/>
            <person name="Zhang H."/>
            <person name="Yang L."/>
            <person name="Zheng W."/>
            <person name="Tian Y."/>
            <person name="Yu Z."/>
            <person name="Xu H.Jr."/>
            <person name="Zheng T."/>
        </authorList>
    </citation>
    <scope>NUCLEOTIDE SEQUENCE [LARGE SCALE GENOMIC DNA]</scope>
    <source>
        <strain evidence="2 3">KD52</strain>
    </source>
</reference>
<dbReference type="Pfam" id="PF09820">
    <property type="entry name" value="AAA-ATPase_like"/>
    <property type="match status" value="1"/>
</dbReference>
<dbReference type="Gene3D" id="3.40.50.300">
    <property type="entry name" value="P-loop containing nucleotide triphosphate hydrolases"/>
    <property type="match status" value="1"/>
</dbReference>
<dbReference type="InterPro" id="IPR018631">
    <property type="entry name" value="AAA-ATPase-like_dom"/>
</dbReference>
<dbReference type="PANTHER" id="PTHR34825:SF1">
    <property type="entry name" value="AAA-ATPASE-LIKE DOMAIN-CONTAINING PROTEIN"/>
    <property type="match status" value="1"/>
</dbReference>
<proteinExistence type="predicted"/>
<accession>A0A098S7Z3</accession>
<protein>
    <submittedName>
        <fullName evidence="2">ATPase AAA</fullName>
    </submittedName>
</protein>
<dbReference type="PANTHER" id="PTHR34825">
    <property type="entry name" value="CONSERVED PROTEIN, WITH A WEAK D-GALACTARATE DEHYDRATASE/ALTRONATE HYDROLASE DOMAIN"/>
    <property type="match status" value="1"/>
</dbReference>
<keyword evidence="3" id="KW-1185">Reference proteome</keyword>
<dbReference type="EMBL" id="JPOS01000033">
    <property type="protein sequence ID" value="KGE87768.1"/>
    <property type="molecule type" value="Genomic_DNA"/>
</dbReference>
<dbReference type="OrthoDB" id="9776605at2"/>
<dbReference type="Pfam" id="PF08011">
    <property type="entry name" value="PDDEXK_9"/>
    <property type="match status" value="1"/>
</dbReference>
<organism evidence="2 3">
    <name type="scientific">Phaeodactylibacter xiamenensis</name>
    <dbReference type="NCBI Taxonomy" id="1524460"/>
    <lineage>
        <taxon>Bacteria</taxon>
        <taxon>Pseudomonadati</taxon>
        <taxon>Bacteroidota</taxon>
        <taxon>Saprospiria</taxon>
        <taxon>Saprospirales</taxon>
        <taxon>Haliscomenobacteraceae</taxon>
        <taxon>Phaeodactylibacter</taxon>
    </lineage>
</organism>
<dbReference type="InterPro" id="IPR027417">
    <property type="entry name" value="P-loop_NTPase"/>
</dbReference>
<evidence type="ECO:0000259" key="1">
    <source>
        <dbReference type="Pfam" id="PF09820"/>
    </source>
</evidence>
<evidence type="ECO:0000313" key="3">
    <source>
        <dbReference type="Proteomes" id="UP000029736"/>
    </source>
</evidence>
<gene>
    <name evidence="2" type="ORF">IX84_13430</name>
</gene>